<dbReference type="RefSeq" id="WP_089374928.1">
    <property type="nucleotide sequence ID" value="NZ_FZOA01000003.1"/>
</dbReference>
<name>A0A238YT25_9PROT</name>
<organism evidence="1 2">
    <name type="scientific">Methylobacillus rhizosphaerae</name>
    <dbReference type="NCBI Taxonomy" id="551994"/>
    <lineage>
        <taxon>Bacteria</taxon>
        <taxon>Pseudomonadati</taxon>
        <taxon>Pseudomonadota</taxon>
        <taxon>Betaproteobacteria</taxon>
        <taxon>Nitrosomonadales</taxon>
        <taxon>Methylophilaceae</taxon>
        <taxon>Methylobacillus</taxon>
    </lineage>
</organism>
<proteinExistence type="predicted"/>
<dbReference type="OrthoDB" id="9182040at2"/>
<evidence type="ECO:0000313" key="2">
    <source>
        <dbReference type="Proteomes" id="UP000198305"/>
    </source>
</evidence>
<accession>A0A238YT25</accession>
<gene>
    <name evidence="1" type="ORF">SAMN05192560_0784</name>
</gene>
<sequence>MPRVPTYDSFQATPDILPQVRISTPELPDIAGQQTQQMARGMMQSGGELSKVALDMQREVDDSINTEGMNDLMKSSTDLELSALQLQGKNALDRPDGKSLPDEFVEQLNNRATEIESNMKTDNQKKRFRMEANQVSQQLYGKLSKHMVQQQKVYQVEGIQSRIETAQNRASLLYGDAEAVAQSQNAISASVDELLNMQGLAGDKDIREARMMEALTPLHAGVINGLADSGRVDLAKEYYDKNSATMSLQARSNAMKVLEEGQREARGQAYTEQFLSEAGGDVSKALALAREKLSGKDEDDVVSRIKNIDAERVTLRERAQKDAADQAWQLLAAGRRIPPSLYASMDGRDVATIRQHIANGSPQRTDVSKWLEFVNKTPAEMEAMDPVTLLRDYRQYFSDSDIRQADEMIRGIKSKDVTGLQVYTTQDLMNRTARELGILPQSGTKTTKAQDSQYLEFAQRMQDKIKIHEATTGKKATQDDLSRLLQEEKKNIVFVDEWGSDPQKAVIAITPNDQAKTYVNIGNEEIYTSSIPTEQRITIIRKLQQRNMPVTEQAIADYWVRAGKPK</sequence>
<protein>
    <submittedName>
        <fullName evidence="1">Uncharacterized protein</fullName>
    </submittedName>
</protein>
<dbReference type="EMBL" id="FZOA01000003">
    <property type="protein sequence ID" value="SNR73824.1"/>
    <property type="molecule type" value="Genomic_DNA"/>
</dbReference>
<reference evidence="2" key="1">
    <citation type="submission" date="2017-06" db="EMBL/GenBank/DDBJ databases">
        <authorList>
            <person name="Varghese N."/>
            <person name="Submissions S."/>
        </authorList>
    </citation>
    <scope>NUCLEOTIDE SEQUENCE [LARGE SCALE GENOMIC DNA]</scope>
    <source>
        <strain evidence="2">Ca-68</strain>
    </source>
</reference>
<dbReference type="Proteomes" id="UP000198305">
    <property type="component" value="Unassembled WGS sequence"/>
</dbReference>
<keyword evidence="2" id="KW-1185">Reference proteome</keyword>
<evidence type="ECO:0000313" key="1">
    <source>
        <dbReference type="EMBL" id="SNR73824.1"/>
    </source>
</evidence>
<dbReference type="AlphaFoldDB" id="A0A238YT25"/>